<name>A0A9P6UZ23_9FUNG</name>
<sequence length="587" mass="66495">MSKVSIFDLPHILELIGHNLPWRDILSSARVCYSWNQVFGPLAWRNLELGAFDYTKLLAESTSLNLLADRAPTVHSLTIRYAEPMWAFLDYIDGHPGLFSNNLTRLTMTSKDERSYDHPARMLLRWLNIAKDHLEHLDVSFHRLAMASAFSTPDTVQTSFLSLHSLRSMALQCDSLVQGRDLAMILRYCPESLEFLRIDCPIRETYDPVGFWRTVQAPATINSEAALLEFFWREATPTNIQTLQLPCSFRKNELTTLIPFLRLRCPKLTTWDGVPLMRPAVGINLAQVLSTSCLQLEDIKFHDVSVEMLALYPQIIRSCHGLKSLTITGKVHDAKDVVQAVTQSQARTITRIRWTGSGGFHGRMDMEEILRSCSSLERLETTFSQTYNFFSGQGAAGAMWSKDGPLEAPMPTTVPEPSSPYFWACGATLTHLDVTFCLQKSATTTETNVRDQVELTYRKLGQLCALVQLRLGCRCRCYGRQLVNCKHFEIDAVNGDVNSVGGYVVEDRDVILDMSLNTGLAHLAGLRMLRSLSIGRIQGHRIGYAELEWMQENWPALQYFGGVRNMRIVDWVEANWPSVRVLYMDSL</sequence>
<comment type="caution">
    <text evidence="1">The sequence shown here is derived from an EMBL/GenBank/DDBJ whole genome shotgun (WGS) entry which is preliminary data.</text>
</comment>
<dbReference type="EMBL" id="JAAAIP010000063">
    <property type="protein sequence ID" value="KAG0327149.1"/>
    <property type="molecule type" value="Genomic_DNA"/>
</dbReference>
<dbReference type="InterPro" id="IPR036047">
    <property type="entry name" value="F-box-like_dom_sf"/>
</dbReference>
<dbReference type="SUPFAM" id="SSF81383">
    <property type="entry name" value="F-box domain"/>
    <property type="match status" value="1"/>
</dbReference>
<dbReference type="OrthoDB" id="2439983at2759"/>
<dbReference type="Proteomes" id="UP000738325">
    <property type="component" value="Unassembled WGS sequence"/>
</dbReference>
<organism evidence="1 2">
    <name type="scientific">Dissophora globulifera</name>
    <dbReference type="NCBI Taxonomy" id="979702"/>
    <lineage>
        <taxon>Eukaryota</taxon>
        <taxon>Fungi</taxon>
        <taxon>Fungi incertae sedis</taxon>
        <taxon>Mucoromycota</taxon>
        <taxon>Mortierellomycotina</taxon>
        <taxon>Mortierellomycetes</taxon>
        <taxon>Mortierellales</taxon>
        <taxon>Mortierellaceae</taxon>
        <taxon>Dissophora</taxon>
    </lineage>
</organism>
<dbReference type="Gene3D" id="3.80.10.10">
    <property type="entry name" value="Ribonuclease Inhibitor"/>
    <property type="match status" value="1"/>
</dbReference>
<evidence type="ECO:0000313" key="2">
    <source>
        <dbReference type="Proteomes" id="UP000738325"/>
    </source>
</evidence>
<dbReference type="InterPro" id="IPR032675">
    <property type="entry name" value="LRR_dom_sf"/>
</dbReference>
<dbReference type="CDD" id="cd09917">
    <property type="entry name" value="F-box_SF"/>
    <property type="match status" value="1"/>
</dbReference>
<dbReference type="AlphaFoldDB" id="A0A9P6UZ23"/>
<protein>
    <recommendedName>
        <fullName evidence="3">F-box domain-containing protein</fullName>
    </recommendedName>
</protein>
<reference evidence="1" key="1">
    <citation type="journal article" date="2020" name="Fungal Divers.">
        <title>Resolving the Mortierellaceae phylogeny through synthesis of multi-gene phylogenetics and phylogenomics.</title>
        <authorList>
            <person name="Vandepol N."/>
            <person name="Liber J."/>
            <person name="Desiro A."/>
            <person name="Na H."/>
            <person name="Kennedy M."/>
            <person name="Barry K."/>
            <person name="Grigoriev I.V."/>
            <person name="Miller A.N."/>
            <person name="O'Donnell K."/>
            <person name="Stajich J.E."/>
            <person name="Bonito G."/>
        </authorList>
    </citation>
    <scope>NUCLEOTIDE SEQUENCE</scope>
    <source>
        <strain evidence="1">REB-010B</strain>
    </source>
</reference>
<gene>
    <name evidence="1" type="ORF">BGZ99_008239</name>
</gene>
<evidence type="ECO:0000313" key="1">
    <source>
        <dbReference type="EMBL" id="KAG0327149.1"/>
    </source>
</evidence>
<proteinExistence type="predicted"/>
<keyword evidence="2" id="KW-1185">Reference proteome</keyword>
<evidence type="ECO:0008006" key="3">
    <source>
        <dbReference type="Google" id="ProtNLM"/>
    </source>
</evidence>
<accession>A0A9P6UZ23</accession>